<dbReference type="eggNOG" id="ENOG5030EWU">
    <property type="taxonomic scope" value="Bacteria"/>
</dbReference>
<keyword evidence="2" id="KW-1185">Reference proteome</keyword>
<accession>A0A086Z0F5</accession>
<protein>
    <submittedName>
        <fullName evidence="1">Uncharacterized protein</fullName>
    </submittedName>
</protein>
<evidence type="ECO:0000313" key="2">
    <source>
        <dbReference type="Proteomes" id="UP000029015"/>
    </source>
</evidence>
<gene>
    <name evidence="1" type="ORF">BACT_0707</name>
</gene>
<proteinExistence type="predicted"/>
<dbReference type="Proteomes" id="UP000029015">
    <property type="component" value="Unassembled WGS sequence"/>
</dbReference>
<dbReference type="EMBL" id="JGYK01000001">
    <property type="protein sequence ID" value="KFI40005.1"/>
    <property type="molecule type" value="Genomic_DNA"/>
</dbReference>
<dbReference type="AlphaFoldDB" id="A0A086Z0F5"/>
<evidence type="ECO:0000313" key="1">
    <source>
        <dbReference type="EMBL" id="KFI40005.1"/>
    </source>
</evidence>
<name>A0A086Z0F5_9BIFI</name>
<reference evidence="1 2" key="1">
    <citation type="submission" date="2014-03" db="EMBL/GenBank/DDBJ databases">
        <title>Genomics of Bifidobacteria.</title>
        <authorList>
            <person name="Ventura M."/>
            <person name="Milani C."/>
            <person name="Lugli G.A."/>
        </authorList>
    </citation>
    <scope>NUCLEOTIDE SEQUENCE [LARGE SCALE GENOMIC DNA]</scope>
    <source>
        <strain evidence="1 2">DSM 22766</strain>
    </source>
</reference>
<comment type="caution">
    <text evidence="1">The sequence shown here is derived from an EMBL/GenBank/DDBJ whole genome shotgun (WGS) entry which is preliminary data.</text>
</comment>
<organism evidence="1 2">
    <name type="scientific">Bifidobacterium actinocoloniiforme DSM 22766</name>
    <dbReference type="NCBI Taxonomy" id="1437605"/>
    <lineage>
        <taxon>Bacteria</taxon>
        <taxon>Bacillati</taxon>
        <taxon>Actinomycetota</taxon>
        <taxon>Actinomycetes</taxon>
        <taxon>Bifidobacteriales</taxon>
        <taxon>Bifidobacteriaceae</taxon>
        <taxon>Bifidobacterium</taxon>
    </lineage>
</organism>
<dbReference type="KEGG" id="bact:AB656_02140"/>
<sequence>MSQTRETTNGNAAMTPGRLLTPVSTLNAWRALEIELPYVHTGRLLRYPPEDVAHLIRRNIDRNEFDTPARHPNGRVRRTHNQVHTQILKQHVQLP</sequence>
<dbReference type="PATRIC" id="fig|1437605.7.peg.442"/>